<comment type="similarity">
    <text evidence="1">Belongs to the polysaccharide synthase family.</text>
</comment>
<gene>
    <name evidence="4" type="ORF">H8717_07955</name>
</gene>
<dbReference type="Gene3D" id="3.40.50.720">
    <property type="entry name" value="NAD(P)-binding Rossmann-like Domain"/>
    <property type="match status" value="1"/>
</dbReference>
<evidence type="ECO:0000313" key="4">
    <source>
        <dbReference type="EMBL" id="MBC8576335.1"/>
    </source>
</evidence>
<dbReference type="InterPro" id="IPR003869">
    <property type="entry name" value="Polysac_CapD-like"/>
</dbReference>
<evidence type="ECO:0000259" key="3">
    <source>
        <dbReference type="Pfam" id="PF02719"/>
    </source>
</evidence>
<evidence type="ECO:0000256" key="1">
    <source>
        <dbReference type="ARBA" id="ARBA00007430"/>
    </source>
</evidence>
<feature type="domain" description="Polysaccharide biosynthesis protein CapD-like" evidence="3">
    <location>
        <begin position="53"/>
        <end position="332"/>
    </location>
</feature>
<name>A0ABR7NIW0_9FIRM</name>
<feature type="chain" id="PRO_5045478971" evidence="2">
    <location>
        <begin position="23"/>
        <end position="388"/>
    </location>
</feature>
<dbReference type="InterPro" id="IPR051203">
    <property type="entry name" value="Polysaccharide_Synthase-Rel"/>
</dbReference>
<keyword evidence="5" id="KW-1185">Reference proteome</keyword>
<proteinExistence type="inferred from homology"/>
<dbReference type="CDD" id="cd05237">
    <property type="entry name" value="UDP_invert_4-6DH_SDR_e"/>
    <property type="match status" value="1"/>
</dbReference>
<evidence type="ECO:0000256" key="2">
    <source>
        <dbReference type="SAM" id="SignalP"/>
    </source>
</evidence>
<dbReference type="Pfam" id="PF02719">
    <property type="entry name" value="Polysacc_synt_2"/>
    <property type="match status" value="1"/>
</dbReference>
<comment type="caution">
    <text evidence="4">The sequence shown here is derived from an EMBL/GenBank/DDBJ whole genome shotgun (WGS) entry which is preliminary data.</text>
</comment>
<dbReference type="SUPFAM" id="SSF51735">
    <property type="entry name" value="NAD(P)-binding Rossmann-fold domains"/>
    <property type="match status" value="1"/>
</dbReference>
<organism evidence="4 5">
    <name type="scientific">Yanshouia hominis</name>
    <dbReference type="NCBI Taxonomy" id="2763673"/>
    <lineage>
        <taxon>Bacteria</taxon>
        <taxon>Bacillati</taxon>
        <taxon>Bacillota</taxon>
        <taxon>Clostridia</taxon>
        <taxon>Eubacteriales</taxon>
        <taxon>Oscillospiraceae</taxon>
        <taxon>Yanshouia</taxon>
    </lineage>
</organism>
<feature type="signal peptide" evidence="2">
    <location>
        <begin position="1"/>
        <end position="22"/>
    </location>
</feature>
<keyword evidence="2" id="KW-0732">Signal</keyword>
<evidence type="ECO:0000313" key="5">
    <source>
        <dbReference type="Proteomes" id="UP000658131"/>
    </source>
</evidence>
<protein>
    <submittedName>
        <fullName evidence="4">Polysaccharide biosynthesis protein</fullName>
    </submittedName>
</protein>
<sequence length="388" mass="42488">MLAGLAAASAGAALLLSGKAAARGKSAPADALLGRRTAAGRGYRPSYLKGRVVLVSGAGGSIGSELCRQIARAVPSRLVLLDFCENGVYELQQELGSLSQGLPVSVEIGSVQDPARLREIFSRYRPQVVFHAAAHKHVPLMEHCPGEAVKNNIFGTEEIARASLRWGTRRFVLISTDKAVNPSSVMGATKRFCEMLLQSMQRQGKTSFSAVRFGNVLGSNGSVVPLFLRQIERGGPVTVTDRRMIRYFMTIPEAVELVLRAGAMESGPGIYLLDMGRPVRILDLAERLIRLTGHLPYREIPIVETGLRPGEKLYEELLLGNGPLRATADRKILIERQNPVSDREIEHSLHLLRRAVETDSSGEIRRALMQAVPEYRPLGNPRKKDRSD</sequence>
<dbReference type="Proteomes" id="UP000658131">
    <property type="component" value="Unassembled WGS sequence"/>
</dbReference>
<dbReference type="PANTHER" id="PTHR43318">
    <property type="entry name" value="UDP-N-ACETYLGLUCOSAMINE 4,6-DEHYDRATASE"/>
    <property type="match status" value="1"/>
</dbReference>
<dbReference type="PANTHER" id="PTHR43318:SF1">
    <property type="entry name" value="POLYSACCHARIDE BIOSYNTHESIS PROTEIN EPSC-RELATED"/>
    <property type="match status" value="1"/>
</dbReference>
<dbReference type="InterPro" id="IPR036291">
    <property type="entry name" value="NAD(P)-bd_dom_sf"/>
</dbReference>
<reference evidence="4 5" key="1">
    <citation type="submission" date="2020-08" db="EMBL/GenBank/DDBJ databases">
        <title>Genome public.</title>
        <authorList>
            <person name="Liu C."/>
            <person name="Sun Q."/>
        </authorList>
    </citation>
    <scope>NUCLEOTIDE SEQUENCE [LARGE SCALE GENOMIC DNA]</scope>
    <source>
        <strain evidence="4 5">BX1</strain>
    </source>
</reference>
<accession>A0ABR7NIW0</accession>
<dbReference type="EMBL" id="JACRTB010000010">
    <property type="protein sequence ID" value="MBC8576335.1"/>
    <property type="molecule type" value="Genomic_DNA"/>
</dbReference>